<evidence type="ECO:0000256" key="3">
    <source>
        <dbReference type="ARBA" id="ARBA00022692"/>
    </source>
</evidence>
<feature type="transmembrane region" description="Helical" evidence="6">
    <location>
        <begin position="100"/>
        <end position="129"/>
    </location>
</feature>
<dbReference type="Pfam" id="PF10317">
    <property type="entry name" value="7TM_GPCR_Srd"/>
    <property type="match status" value="1"/>
</dbReference>
<evidence type="ECO:0000256" key="5">
    <source>
        <dbReference type="ARBA" id="ARBA00023136"/>
    </source>
</evidence>
<feature type="transmembrane region" description="Helical" evidence="6">
    <location>
        <begin position="55"/>
        <end position="80"/>
    </location>
</feature>
<dbReference type="InterPro" id="IPR050920">
    <property type="entry name" value="Nematode_rcpt-like_delta"/>
</dbReference>
<evidence type="ECO:0000256" key="2">
    <source>
        <dbReference type="ARBA" id="ARBA00009166"/>
    </source>
</evidence>
<evidence type="ECO:0000313" key="8">
    <source>
        <dbReference type="Proteomes" id="UP001331761"/>
    </source>
</evidence>
<feature type="transmembrane region" description="Helical" evidence="6">
    <location>
        <begin position="198"/>
        <end position="222"/>
    </location>
</feature>
<comment type="caution">
    <text evidence="7">The sequence shown here is derived from an EMBL/GenBank/DDBJ whole genome shotgun (WGS) entry which is preliminary data.</text>
</comment>
<reference evidence="7 8" key="1">
    <citation type="submission" date="2019-10" db="EMBL/GenBank/DDBJ databases">
        <title>Assembly and Annotation for the nematode Trichostrongylus colubriformis.</title>
        <authorList>
            <person name="Martin J."/>
        </authorList>
    </citation>
    <scope>NUCLEOTIDE SEQUENCE [LARGE SCALE GENOMIC DNA]</scope>
    <source>
        <strain evidence="7">G859</strain>
        <tissue evidence="7">Whole worm</tissue>
    </source>
</reference>
<accession>A0AAN8ISA5</accession>
<protein>
    <submittedName>
        <fullName evidence="7">7TM chemoreceptor</fullName>
    </submittedName>
</protein>
<evidence type="ECO:0000256" key="4">
    <source>
        <dbReference type="ARBA" id="ARBA00022989"/>
    </source>
</evidence>
<evidence type="ECO:0000313" key="7">
    <source>
        <dbReference type="EMBL" id="KAK5984106.1"/>
    </source>
</evidence>
<keyword evidence="4 6" id="KW-1133">Transmembrane helix</keyword>
<organism evidence="7 8">
    <name type="scientific">Trichostrongylus colubriformis</name>
    <name type="common">Black scour worm</name>
    <dbReference type="NCBI Taxonomy" id="6319"/>
    <lineage>
        <taxon>Eukaryota</taxon>
        <taxon>Metazoa</taxon>
        <taxon>Ecdysozoa</taxon>
        <taxon>Nematoda</taxon>
        <taxon>Chromadorea</taxon>
        <taxon>Rhabditida</taxon>
        <taxon>Rhabditina</taxon>
        <taxon>Rhabditomorpha</taxon>
        <taxon>Strongyloidea</taxon>
        <taxon>Trichostrongylidae</taxon>
        <taxon>Trichostrongylus</taxon>
    </lineage>
</organism>
<dbReference type="Proteomes" id="UP001331761">
    <property type="component" value="Unassembled WGS sequence"/>
</dbReference>
<sequence>MVQIQNTSVVAQEEKLDHVFSSIYCLYTVLGAILNSFLLFLIVSYKQDALKRYRILLGNTTCTLLLLSILTLFLQLRFVMTGDSMAYVSLGPARFLNSPRLSLFATAWMLVTDIYSFMTIAMCMVYKYITVTRSPPSVKRIYAFISLFYLLPLSTGVALIIYNQNFSTLYSVMEVAHPEYHMQRYGKYCGLLDIKNYFVLYFLGVVCLISALTYGVMIVTCLKIRRYILSVRSMTSSKSARMFNMMIKGLVIQSCMPIFFSFPTKILYFAMQFGGFESLLAEYMVALIKKKLRLSKVMDSVQRIDVPAATVTSRQVHFTSHVASF</sequence>
<dbReference type="GO" id="GO:0016020">
    <property type="term" value="C:membrane"/>
    <property type="evidence" value="ECO:0007669"/>
    <property type="project" value="UniProtKB-SubCell"/>
</dbReference>
<comment type="subcellular location">
    <subcellularLocation>
        <location evidence="1">Membrane</location>
        <topology evidence="1">Multi-pass membrane protein</topology>
    </subcellularLocation>
</comment>
<name>A0AAN8ISA5_TRICO</name>
<comment type="similarity">
    <text evidence="2">Belongs to the nematode receptor-like protein srd family.</text>
</comment>
<feature type="transmembrane region" description="Helical" evidence="6">
    <location>
        <begin position="266"/>
        <end position="288"/>
    </location>
</feature>
<dbReference type="AlphaFoldDB" id="A0AAN8ISA5"/>
<evidence type="ECO:0000256" key="6">
    <source>
        <dbReference type="SAM" id="Phobius"/>
    </source>
</evidence>
<dbReference type="PANTHER" id="PTHR22945">
    <property type="entry name" value="SERPENTINE RECEPTOR, CLASS D DELTA"/>
    <property type="match status" value="1"/>
</dbReference>
<dbReference type="SUPFAM" id="SSF81321">
    <property type="entry name" value="Family A G protein-coupled receptor-like"/>
    <property type="match status" value="1"/>
</dbReference>
<dbReference type="InterPro" id="IPR019421">
    <property type="entry name" value="7TM_GPCR_serpentine_rcpt_Srd"/>
</dbReference>
<feature type="transmembrane region" description="Helical" evidence="6">
    <location>
        <begin position="242"/>
        <end position="260"/>
    </location>
</feature>
<keyword evidence="3 6" id="KW-0812">Transmembrane</keyword>
<keyword evidence="5 6" id="KW-0472">Membrane</keyword>
<proteinExistence type="inferred from homology"/>
<feature type="transmembrane region" description="Helical" evidence="6">
    <location>
        <begin position="20"/>
        <end position="43"/>
    </location>
</feature>
<keyword evidence="8" id="KW-1185">Reference proteome</keyword>
<feature type="transmembrane region" description="Helical" evidence="6">
    <location>
        <begin position="141"/>
        <end position="162"/>
    </location>
</feature>
<evidence type="ECO:0000256" key="1">
    <source>
        <dbReference type="ARBA" id="ARBA00004141"/>
    </source>
</evidence>
<dbReference type="EMBL" id="WIXE01003261">
    <property type="protein sequence ID" value="KAK5984106.1"/>
    <property type="molecule type" value="Genomic_DNA"/>
</dbReference>
<gene>
    <name evidence="7" type="ORF">GCK32_016388</name>
</gene>
<dbReference type="Gene3D" id="1.20.1070.10">
    <property type="entry name" value="Rhodopsin 7-helix transmembrane proteins"/>
    <property type="match status" value="1"/>
</dbReference>
<dbReference type="PANTHER" id="PTHR22945:SF40">
    <property type="entry name" value="SERPENTINE RECEPTOR, CLASS D (DELTA)-RELATED"/>
    <property type="match status" value="1"/>
</dbReference>